<dbReference type="Proteomes" id="UP000700596">
    <property type="component" value="Unassembled WGS sequence"/>
</dbReference>
<proteinExistence type="predicted"/>
<sequence length="345" mass="36237">MSSLRSSTPTSPVRSTTSTTRTLSSSTQRPTSSSTSRLSFPTISTRGSSTIVPTSNPGPTNLLPTLPSSLSTFTSSFSSTTTTTTSTISSIPQPTNQPENTGLSGGAKAGIGIGAAIGVGILVALAYFLGARRWKKKKNSSMLPTQAYNGFPPPHGPNHPIDTKQQILLNSPSPSTVYAHKSPNTNTAYPNSPNSTIAYPNSPNSVSTYPNSPNSNVAYTNTPNQNIPYNNNTAYLNTNTAYTSPVYSLAPPTPGVSELPVPIANPPDNKPAAAQHGFAQAAELSADQSPRSSRQAEGLQPLYGNNEGPTIKGAQSSHGYVPAVQNPQQAGHYSWNNDLPEWKPK</sequence>
<feature type="transmembrane region" description="Helical" evidence="2">
    <location>
        <begin position="109"/>
        <end position="129"/>
    </location>
</feature>
<keyword evidence="2" id="KW-0472">Membrane</keyword>
<keyword evidence="2" id="KW-1133">Transmembrane helix</keyword>
<feature type="region of interest" description="Disordered" evidence="1">
    <location>
        <begin position="1"/>
        <end position="103"/>
    </location>
</feature>
<feature type="region of interest" description="Disordered" evidence="1">
    <location>
        <begin position="145"/>
        <end position="227"/>
    </location>
</feature>
<feature type="region of interest" description="Disordered" evidence="1">
    <location>
        <begin position="264"/>
        <end position="345"/>
    </location>
</feature>
<organism evidence="3 4">
    <name type="scientific">Dendryphion nanum</name>
    <dbReference type="NCBI Taxonomy" id="256645"/>
    <lineage>
        <taxon>Eukaryota</taxon>
        <taxon>Fungi</taxon>
        <taxon>Dikarya</taxon>
        <taxon>Ascomycota</taxon>
        <taxon>Pezizomycotina</taxon>
        <taxon>Dothideomycetes</taxon>
        <taxon>Pleosporomycetidae</taxon>
        <taxon>Pleosporales</taxon>
        <taxon>Torulaceae</taxon>
        <taxon>Dendryphion</taxon>
    </lineage>
</organism>
<keyword evidence="2" id="KW-0812">Transmembrane</keyword>
<dbReference type="AlphaFoldDB" id="A0A9P9EKM0"/>
<comment type="caution">
    <text evidence="3">The sequence shown here is derived from an EMBL/GenBank/DDBJ whole genome shotgun (WGS) entry which is preliminary data.</text>
</comment>
<feature type="compositionally biased region" description="Polar residues" evidence="1">
    <location>
        <begin position="163"/>
        <end position="218"/>
    </location>
</feature>
<dbReference type="EMBL" id="JAGMWT010000001">
    <property type="protein sequence ID" value="KAH7139393.1"/>
    <property type="molecule type" value="Genomic_DNA"/>
</dbReference>
<evidence type="ECO:0000256" key="2">
    <source>
        <dbReference type="SAM" id="Phobius"/>
    </source>
</evidence>
<evidence type="ECO:0000313" key="3">
    <source>
        <dbReference type="EMBL" id="KAH7139393.1"/>
    </source>
</evidence>
<feature type="compositionally biased region" description="Polar residues" evidence="1">
    <location>
        <begin position="286"/>
        <end position="295"/>
    </location>
</feature>
<feature type="compositionally biased region" description="Polar residues" evidence="1">
    <location>
        <begin position="41"/>
        <end position="52"/>
    </location>
</feature>
<protein>
    <submittedName>
        <fullName evidence="3">Uncharacterized protein</fullName>
    </submittedName>
</protein>
<name>A0A9P9EKM0_9PLEO</name>
<feature type="compositionally biased region" description="Polar residues" evidence="1">
    <location>
        <begin position="325"/>
        <end position="337"/>
    </location>
</feature>
<gene>
    <name evidence="3" type="ORF">B0J11DRAFT_575305</name>
</gene>
<feature type="compositionally biased region" description="Low complexity" evidence="1">
    <location>
        <begin position="53"/>
        <end position="94"/>
    </location>
</feature>
<reference evidence="3" key="1">
    <citation type="journal article" date="2021" name="Nat. Commun.">
        <title>Genetic determinants of endophytism in the Arabidopsis root mycobiome.</title>
        <authorList>
            <person name="Mesny F."/>
            <person name="Miyauchi S."/>
            <person name="Thiergart T."/>
            <person name="Pickel B."/>
            <person name="Atanasova L."/>
            <person name="Karlsson M."/>
            <person name="Huettel B."/>
            <person name="Barry K.W."/>
            <person name="Haridas S."/>
            <person name="Chen C."/>
            <person name="Bauer D."/>
            <person name="Andreopoulos W."/>
            <person name="Pangilinan J."/>
            <person name="LaButti K."/>
            <person name="Riley R."/>
            <person name="Lipzen A."/>
            <person name="Clum A."/>
            <person name="Drula E."/>
            <person name="Henrissat B."/>
            <person name="Kohler A."/>
            <person name="Grigoriev I.V."/>
            <person name="Martin F.M."/>
            <person name="Hacquard S."/>
        </authorList>
    </citation>
    <scope>NUCLEOTIDE SEQUENCE</scope>
    <source>
        <strain evidence="3">MPI-CAGE-CH-0243</strain>
    </source>
</reference>
<feature type="compositionally biased region" description="Low complexity" evidence="1">
    <location>
        <begin position="272"/>
        <end position="282"/>
    </location>
</feature>
<keyword evidence="4" id="KW-1185">Reference proteome</keyword>
<evidence type="ECO:0000256" key="1">
    <source>
        <dbReference type="SAM" id="MobiDB-lite"/>
    </source>
</evidence>
<accession>A0A9P9EKM0</accession>
<feature type="compositionally biased region" description="Low complexity" evidence="1">
    <location>
        <begin position="1"/>
        <end position="39"/>
    </location>
</feature>
<evidence type="ECO:0000313" key="4">
    <source>
        <dbReference type="Proteomes" id="UP000700596"/>
    </source>
</evidence>